<keyword evidence="2" id="KW-1185">Reference proteome</keyword>
<dbReference type="eggNOG" id="COG1188">
    <property type="taxonomic scope" value="Bacteria"/>
</dbReference>
<dbReference type="OrthoDB" id="4624021at2"/>
<dbReference type="AlphaFoldDB" id="F6EHV4"/>
<evidence type="ECO:0008006" key="3">
    <source>
        <dbReference type="Google" id="ProtNLM"/>
    </source>
</evidence>
<organism evidence="1 2">
    <name type="scientific">Hoyosella subflava (strain DSM 45089 / JCM 17490 / NBRC 109087 / DQS3-9A1)</name>
    <name type="common">Amycolicicoccus subflavus</name>
    <dbReference type="NCBI Taxonomy" id="443218"/>
    <lineage>
        <taxon>Bacteria</taxon>
        <taxon>Bacillati</taxon>
        <taxon>Actinomycetota</taxon>
        <taxon>Actinomycetes</taxon>
        <taxon>Mycobacteriales</taxon>
        <taxon>Hoyosellaceae</taxon>
        <taxon>Hoyosella</taxon>
    </lineage>
</organism>
<dbReference type="Proteomes" id="UP000009235">
    <property type="component" value="Chromosome"/>
</dbReference>
<dbReference type="HOGENOM" id="CLU_129265_0_0_11"/>
<name>F6EHV4_HOYSD</name>
<proteinExistence type="predicted"/>
<reference evidence="1 2" key="1">
    <citation type="journal article" date="2011" name="J. Bacteriol.">
        <title>Complete genome sequence of Amycolicicoccus subflavus DQS3-9A1T, an actinomycete isolated from crude oil-polluted soil.</title>
        <authorList>
            <person name="Cai M."/>
            <person name="Chen W.M."/>
            <person name="Nie Y."/>
            <person name="Chi C.Q."/>
            <person name="Wang Y.N."/>
            <person name="Tang Y.Q."/>
            <person name="Li G.Y."/>
            <person name="Wu X.L."/>
        </authorList>
    </citation>
    <scope>NUCLEOTIDE SEQUENCE [LARGE SCALE GENOMIC DNA]</scope>
    <source>
        <strain evidence="2">DSM 45089 / DQS3-9A1</strain>
    </source>
</reference>
<sequence length="183" mass="19853">METRGLRRVGAGLAAALCVLLTACSDGPETESEPHQNEQNEPGQVDAAGLFFGECGGVSADELMQTTGISNVRLIERNSVGCRWEDPNFFGARASFSWYRGSPIGRERALVELSGRDVFDVSMQGPNGELHGFAGRGVGICEVSIESESDFFVWSVVFDQLSPPRDMCERVEALAEMTVTRAE</sequence>
<gene>
    <name evidence="1" type="ordered locus">AS9A_0445</name>
</gene>
<dbReference type="RefSeq" id="WP_013805253.1">
    <property type="nucleotide sequence ID" value="NC_015564.1"/>
</dbReference>
<evidence type="ECO:0000313" key="2">
    <source>
        <dbReference type="Proteomes" id="UP000009235"/>
    </source>
</evidence>
<accession>F6EHV4</accession>
<dbReference type="EMBL" id="CP002786">
    <property type="protein sequence ID" value="AEF38902.1"/>
    <property type="molecule type" value="Genomic_DNA"/>
</dbReference>
<evidence type="ECO:0000313" key="1">
    <source>
        <dbReference type="EMBL" id="AEF38902.1"/>
    </source>
</evidence>
<dbReference type="Pfam" id="PF12079">
    <property type="entry name" value="DUF3558"/>
    <property type="match status" value="1"/>
</dbReference>
<dbReference type="KEGG" id="asd:AS9A_0445"/>
<dbReference type="InterPro" id="IPR024520">
    <property type="entry name" value="DUF3558"/>
</dbReference>
<dbReference type="PROSITE" id="PS51257">
    <property type="entry name" value="PROKAR_LIPOPROTEIN"/>
    <property type="match status" value="1"/>
</dbReference>
<protein>
    <recommendedName>
        <fullName evidence="3">Lipoprotein LprB</fullName>
    </recommendedName>
</protein>
<dbReference type="STRING" id="443218.AS9A_0445"/>